<keyword evidence="4" id="KW-0804">Transcription</keyword>
<feature type="domain" description="HTH araC/xylS-type" evidence="6">
    <location>
        <begin position="180"/>
        <end position="275"/>
    </location>
</feature>
<dbReference type="eggNOG" id="COG2207">
    <property type="taxonomic scope" value="Bacteria"/>
</dbReference>
<dbReference type="InterPro" id="IPR018062">
    <property type="entry name" value="HTH_AraC-typ_CS"/>
</dbReference>
<dbReference type="InterPro" id="IPR003313">
    <property type="entry name" value="AraC-bd"/>
</dbReference>
<evidence type="ECO:0000313" key="8">
    <source>
        <dbReference type="Proteomes" id="UP000028640"/>
    </source>
</evidence>
<dbReference type="SUPFAM" id="SSF46689">
    <property type="entry name" value="Homeodomain-like"/>
    <property type="match status" value="2"/>
</dbReference>
<gene>
    <name evidence="7" type="ORF">GEAM_4350</name>
</gene>
<evidence type="ECO:0000259" key="6">
    <source>
        <dbReference type="PROSITE" id="PS01124"/>
    </source>
</evidence>
<dbReference type="GO" id="GO:0003700">
    <property type="term" value="F:DNA-binding transcription factor activity"/>
    <property type="evidence" value="ECO:0007669"/>
    <property type="project" value="InterPro"/>
</dbReference>
<reference evidence="7 8" key="1">
    <citation type="submission" date="2014-05" db="EMBL/GenBank/DDBJ databases">
        <title>ATOL: Assembling a taxonomically balanced genome-scale reconstruction of the evolutionary history of the Enterobacteriaceae.</title>
        <authorList>
            <person name="Plunkett G.III."/>
            <person name="Neeno-Eckwall E.C."/>
            <person name="Glasner J.D."/>
            <person name="Perna N.T."/>
        </authorList>
    </citation>
    <scope>NUCLEOTIDE SEQUENCE [LARGE SCALE GENOMIC DNA]</scope>
    <source>
        <strain evidence="7 8">ATCC 33852</strain>
    </source>
</reference>
<dbReference type="InterPro" id="IPR050204">
    <property type="entry name" value="AraC_XylS_family_regulators"/>
</dbReference>
<comment type="caution">
    <text evidence="7">The sequence shown here is derived from an EMBL/GenBank/DDBJ whole genome shotgun (WGS) entry which is preliminary data.</text>
</comment>
<evidence type="ECO:0000256" key="1">
    <source>
        <dbReference type="ARBA" id="ARBA00023015"/>
    </source>
</evidence>
<keyword evidence="2" id="KW-0238">DNA-binding</keyword>
<dbReference type="Pfam" id="PF02311">
    <property type="entry name" value="AraC_binding"/>
    <property type="match status" value="1"/>
</dbReference>
<dbReference type="SMART" id="SM00342">
    <property type="entry name" value="HTH_ARAC"/>
    <property type="match status" value="1"/>
</dbReference>
<protein>
    <recommendedName>
        <fullName evidence="5">Arabinose operon regulatory protein</fullName>
    </recommendedName>
</protein>
<keyword evidence="1" id="KW-0805">Transcription regulation</keyword>
<dbReference type="Gene3D" id="1.10.10.60">
    <property type="entry name" value="Homeodomain-like"/>
    <property type="match status" value="2"/>
</dbReference>
<dbReference type="GO" id="GO:0043565">
    <property type="term" value="F:sequence-specific DNA binding"/>
    <property type="evidence" value="ECO:0007669"/>
    <property type="project" value="InterPro"/>
</dbReference>
<dbReference type="PROSITE" id="PS00041">
    <property type="entry name" value="HTH_ARAC_FAMILY_1"/>
    <property type="match status" value="1"/>
</dbReference>
<dbReference type="PROSITE" id="PS01124">
    <property type="entry name" value="HTH_ARAC_FAMILY_2"/>
    <property type="match status" value="1"/>
</dbReference>
<proteinExistence type="predicted"/>
<dbReference type="SUPFAM" id="SSF51215">
    <property type="entry name" value="Regulatory protein AraC"/>
    <property type="match status" value="1"/>
</dbReference>
<evidence type="ECO:0000256" key="2">
    <source>
        <dbReference type="ARBA" id="ARBA00023125"/>
    </source>
</evidence>
<dbReference type="InterPro" id="IPR018060">
    <property type="entry name" value="HTH_AraC"/>
</dbReference>
<keyword evidence="8" id="KW-1185">Reference proteome</keyword>
<accession>A0A085G0H9</accession>
<dbReference type="STRING" id="910964.GEAM_4350"/>
<dbReference type="RefSeq" id="WP_034796071.1">
    <property type="nucleotide sequence ID" value="NZ_JMPJ01000076.1"/>
</dbReference>
<dbReference type="PANTHER" id="PTHR46796">
    <property type="entry name" value="HTH-TYPE TRANSCRIPTIONAL ACTIVATOR RHAS-RELATED"/>
    <property type="match status" value="1"/>
</dbReference>
<name>A0A085G0H9_EWIA3</name>
<evidence type="ECO:0000256" key="3">
    <source>
        <dbReference type="ARBA" id="ARBA00023159"/>
    </source>
</evidence>
<evidence type="ECO:0000313" key="7">
    <source>
        <dbReference type="EMBL" id="KFC77224.1"/>
    </source>
</evidence>
<evidence type="ECO:0000256" key="5">
    <source>
        <dbReference type="ARBA" id="ARBA00044978"/>
    </source>
</evidence>
<dbReference type="AlphaFoldDB" id="A0A085G0H9"/>
<keyword evidence="3" id="KW-0010">Activator</keyword>
<dbReference type="PRINTS" id="PR00032">
    <property type="entry name" value="HTHARAC"/>
</dbReference>
<evidence type="ECO:0000256" key="4">
    <source>
        <dbReference type="ARBA" id="ARBA00023163"/>
    </source>
</evidence>
<sequence>MAQSVSKPEQVRYYRPDDIPGMVLGEAHFTDFSFEPHFHLDYHIGLISHGVQHQRFCGQTGLLGAGRVSIMPPGEIHTGTPENNNAYTLRTFRVAPALLNNLAEEFSGRHQPLAVGAGIIEAPDLSKHLSVLHQLMAQKSDSAGHSFDEQYLAALEPLFIQLKVTRPVETQQGLSKRQWGEIEAYCHAHLAEKISLSELAGLCGLNRFQFLRCFSKQTGMTPYAWLKRLRLEVACSLLGQPGRSIADIASAVGFYDQSHFNRAFRWAFGVAPSHY</sequence>
<dbReference type="InterPro" id="IPR020449">
    <property type="entry name" value="Tscrpt_reg_AraC-type_HTH"/>
</dbReference>
<dbReference type="EMBL" id="JMPJ01000076">
    <property type="protein sequence ID" value="KFC77224.1"/>
    <property type="molecule type" value="Genomic_DNA"/>
</dbReference>
<dbReference type="OrthoDB" id="9809338at2"/>
<dbReference type="PANTHER" id="PTHR46796:SF11">
    <property type="entry name" value="TRANSCRIPTIONAL REGULATOR-RELATED"/>
    <property type="match status" value="1"/>
</dbReference>
<dbReference type="Proteomes" id="UP000028640">
    <property type="component" value="Unassembled WGS sequence"/>
</dbReference>
<dbReference type="InterPro" id="IPR009057">
    <property type="entry name" value="Homeodomain-like_sf"/>
</dbReference>
<organism evidence="7 8">
    <name type="scientific">Ewingella americana (strain ATCC 33852 / DSM 4580 / CCUG 14506 / JCM 5911 / LMG 7869 / NCTC 12157 / CDC 1468-78)</name>
    <dbReference type="NCBI Taxonomy" id="910964"/>
    <lineage>
        <taxon>Bacteria</taxon>
        <taxon>Pseudomonadati</taxon>
        <taxon>Pseudomonadota</taxon>
        <taxon>Gammaproteobacteria</taxon>
        <taxon>Enterobacterales</taxon>
        <taxon>Yersiniaceae</taxon>
        <taxon>Ewingella</taxon>
    </lineage>
</organism>
<dbReference type="InterPro" id="IPR037923">
    <property type="entry name" value="HTH-like"/>
</dbReference>
<dbReference type="GeneID" id="78382259"/>
<dbReference type="Pfam" id="PF12833">
    <property type="entry name" value="HTH_18"/>
    <property type="match status" value="1"/>
</dbReference>